<keyword evidence="2 7" id="KW-0813">Transport</keyword>
<accession>A0ABN8F7X8</accession>
<name>A0ABN8F7X8_9BACT</name>
<evidence type="ECO:0000256" key="2">
    <source>
        <dbReference type="ARBA" id="ARBA00022448"/>
    </source>
</evidence>
<dbReference type="EMBL" id="CAKLPZ010000001">
    <property type="protein sequence ID" value="CAH1000296.1"/>
    <property type="molecule type" value="Genomic_DNA"/>
</dbReference>
<keyword evidence="9" id="KW-0675">Receptor</keyword>
<dbReference type="NCBIfam" id="TIGR04056">
    <property type="entry name" value="OMP_RagA_SusC"/>
    <property type="match status" value="1"/>
</dbReference>
<dbReference type="InterPro" id="IPR008969">
    <property type="entry name" value="CarboxyPept-like_regulatory"/>
</dbReference>
<comment type="similarity">
    <text evidence="7">Belongs to the TonB-dependent receptor family.</text>
</comment>
<protein>
    <submittedName>
        <fullName evidence="9">TonB-dependent receptor SusC</fullName>
    </submittedName>
</protein>
<dbReference type="PROSITE" id="PS52016">
    <property type="entry name" value="TONB_DEPENDENT_REC_3"/>
    <property type="match status" value="1"/>
</dbReference>
<evidence type="ECO:0000256" key="4">
    <source>
        <dbReference type="ARBA" id="ARBA00022692"/>
    </source>
</evidence>
<evidence type="ECO:0000256" key="1">
    <source>
        <dbReference type="ARBA" id="ARBA00004571"/>
    </source>
</evidence>
<keyword evidence="4 7" id="KW-0812">Transmembrane</keyword>
<dbReference type="Pfam" id="PF07715">
    <property type="entry name" value="Plug"/>
    <property type="match status" value="1"/>
</dbReference>
<organism evidence="9 10">
    <name type="scientific">Neolewinella maritima</name>
    <dbReference type="NCBI Taxonomy" id="1383882"/>
    <lineage>
        <taxon>Bacteria</taxon>
        <taxon>Pseudomonadati</taxon>
        <taxon>Bacteroidota</taxon>
        <taxon>Saprospiria</taxon>
        <taxon>Saprospirales</taxon>
        <taxon>Lewinellaceae</taxon>
        <taxon>Neolewinella</taxon>
    </lineage>
</organism>
<keyword evidence="6 7" id="KW-0998">Cell outer membrane</keyword>
<dbReference type="InterPro" id="IPR023996">
    <property type="entry name" value="TonB-dep_OMP_SusC/RagA"/>
</dbReference>
<feature type="domain" description="TonB-dependent receptor plug" evidence="8">
    <location>
        <begin position="148"/>
        <end position="254"/>
    </location>
</feature>
<keyword evidence="3 7" id="KW-1134">Transmembrane beta strand</keyword>
<dbReference type="InterPro" id="IPR039426">
    <property type="entry name" value="TonB-dep_rcpt-like"/>
</dbReference>
<proteinExistence type="inferred from homology"/>
<dbReference type="NCBIfam" id="TIGR04057">
    <property type="entry name" value="SusC_RagA_signa"/>
    <property type="match status" value="1"/>
</dbReference>
<dbReference type="InterPro" id="IPR037066">
    <property type="entry name" value="Plug_dom_sf"/>
</dbReference>
<dbReference type="Pfam" id="PF13715">
    <property type="entry name" value="CarbopepD_reg_2"/>
    <property type="match status" value="1"/>
</dbReference>
<evidence type="ECO:0000259" key="8">
    <source>
        <dbReference type="Pfam" id="PF07715"/>
    </source>
</evidence>
<evidence type="ECO:0000256" key="3">
    <source>
        <dbReference type="ARBA" id="ARBA00022452"/>
    </source>
</evidence>
<dbReference type="Gene3D" id="2.40.170.20">
    <property type="entry name" value="TonB-dependent receptor, beta-barrel domain"/>
    <property type="match status" value="1"/>
</dbReference>
<dbReference type="InterPro" id="IPR036942">
    <property type="entry name" value="Beta-barrel_TonB_sf"/>
</dbReference>
<reference evidence="9" key="1">
    <citation type="submission" date="2021-12" db="EMBL/GenBank/DDBJ databases">
        <authorList>
            <person name="Rodrigo-Torres L."/>
            <person name="Arahal R. D."/>
            <person name="Lucena T."/>
        </authorList>
    </citation>
    <scope>NUCLEOTIDE SEQUENCE</scope>
    <source>
        <strain evidence="9">CECT 8419</strain>
    </source>
</reference>
<evidence type="ECO:0000256" key="6">
    <source>
        <dbReference type="ARBA" id="ARBA00023237"/>
    </source>
</evidence>
<comment type="subcellular location">
    <subcellularLocation>
        <location evidence="1 7">Cell outer membrane</location>
        <topology evidence="1 7">Multi-pass membrane protein</topology>
    </subcellularLocation>
</comment>
<dbReference type="Proteomes" id="UP000837803">
    <property type="component" value="Unassembled WGS sequence"/>
</dbReference>
<keyword evidence="10" id="KW-1185">Reference proteome</keyword>
<dbReference type="Gene3D" id="2.170.130.10">
    <property type="entry name" value="TonB-dependent receptor, plug domain"/>
    <property type="match status" value="1"/>
</dbReference>
<dbReference type="InterPro" id="IPR023997">
    <property type="entry name" value="TonB-dep_OMP_SusC/RagA_CS"/>
</dbReference>
<comment type="caution">
    <text evidence="9">The sequence shown here is derived from an EMBL/GenBank/DDBJ whole genome shotgun (WGS) entry which is preliminary data.</text>
</comment>
<dbReference type="InterPro" id="IPR012910">
    <property type="entry name" value="Plug_dom"/>
</dbReference>
<sequence>MDNDSRAIRSVRSYCAPTALSFTYITFSMKLNLHHAYRGCLFLLLVLFTTSAAVAQTSVSGTITDGDSGDPLIGASILVTGTSTGTVTDFDGNFTLNVPADAESLTVSYTGYATTVVPFTGQTTVDLQLTSGELLDEVVVVGYGTVTQREVTSAVTTISEENFNAGNINDPTQLIQGKVAGLTISKVGGDVNGGANIRLRGLSSFGGNTSPLIIIDGVVGADLRTVDPNDIESVNVLKDGSAAAIYGIQASAGVIIITTKRGREGEGQLDYRGYVSAESVGKSPELADRNEYLRLIGRAADLNRAQNPDAQDLPTSEGVRAANDYGGDTDWVDEVTRTGISHVHNLSYSGGSGATTYRASVNYRDIQGIGFINDGFQQLNGRLSVTQKALNDRLSIGVDITTTDRKTQFFDSNVFKFATTYNPTAPIRVDDAGFNVPTEIADRANAVYGGYFQVENFDYINPVSIAEQQTNEEQRTDILYSFRTGYDITDDWVLNVNYSRQRTNITGGFFGSRTSLANGGAGGSASRLGNASRRADDNRNELFEVTSTYDLDLGNNSLELLAGYSWQEYNFQNFSTGGSGLVSDVFGFNRLNELNDISTGQANLASNQSGYKVIGFFGRARLGIGSAYNITASVRRDGTSRNAPNNKWDVFPAISASADLVDALALDGGPNELKFRVGYGITGTLPSGDIDYLQQFAPAVGALFPVNGSYLPTVAPQTNGNPNLRFEKKGEFNAGLDFAFLDYRLNGALDFYVRQTSDLLFNTQLPTPPFLFNSVLANLNNVDLINTGVELSLGYSVASGDKFIWDPQLTFSTFSTEIKQNDEVADFNFGDGNGVDINSTVPGAPGQNGFPITRVEIGTEFGGIYTLIIDEEASSQEGRYVYVEALNVDTDGDGIFDAADGVINNDDRVRVGNGLPDFSLGLANSFRYGDVDFSFFLRGDFGHDLVNLPRNFYSQLGNAVSRPIDNIITTDLNESIISAPRLNQTFVEDASFLALDNAQLGYTFRLGGNSGFRTLRAYVAGQNLFYITGYSGVDPNVRFTDTVDPLNPNALAPGIDRRNTFFRTRTATFGIAVGF</sequence>
<evidence type="ECO:0000256" key="5">
    <source>
        <dbReference type="ARBA" id="ARBA00023136"/>
    </source>
</evidence>
<evidence type="ECO:0000313" key="10">
    <source>
        <dbReference type="Proteomes" id="UP000837803"/>
    </source>
</evidence>
<evidence type="ECO:0000256" key="7">
    <source>
        <dbReference type="PROSITE-ProRule" id="PRU01360"/>
    </source>
</evidence>
<dbReference type="SUPFAM" id="SSF56935">
    <property type="entry name" value="Porins"/>
    <property type="match status" value="1"/>
</dbReference>
<keyword evidence="5 7" id="KW-0472">Membrane</keyword>
<dbReference type="SUPFAM" id="SSF49464">
    <property type="entry name" value="Carboxypeptidase regulatory domain-like"/>
    <property type="match status" value="1"/>
</dbReference>
<dbReference type="Gene3D" id="2.60.40.1120">
    <property type="entry name" value="Carboxypeptidase-like, regulatory domain"/>
    <property type="match status" value="1"/>
</dbReference>
<gene>
    <name evidence="9" type="primary">susC_2</name>
    <name evidence="9" type="ORF">LEM8419_01447</name>
</gene>
<evidence type="ECO:0000313" key="9">
    <source>
        <dbReference type="EMBL" id="CAH1000296.1"/>
    </source>
</evidence>